<dbReference type="Pfam" id="PF00909">
    <property type="entry name" value="Ammonium_transp"/>
    <property type="match status" value="1"/>
</dbReference>
<dbReference type="Proteomes" id="UP001321473">
    <property type="component" value="Unassembled WGS sequence"/>
</dbReference>
<comment type="caution">
    <text evidence="8">The sequence shown here is derived from an EMBL/GenBank/DDBJ whole genome shotgun (WGS) entry which is preliminary data.</text>
</comment>
<name>A0AAQ4ETS2_AMBAM</name>
<reference evidence="8 9" key="1">
    <citation type="journal article" date="2023" name="Arcadia Sci">
        <title>De novo assembly of a long-read Amblyomma americanum tick genome.</title>
        <authorList>
            <person name="Chou S."/>
            <person name="Poskanzer K.E."/>
            <person name="Rollins M."/>
            <person name="Thuy-Boun P.S."/>
        </authorList>
    </citation>
    <scope>NUCLEOTIDE SEQUENCE [LARGE SCALE GENOMIC DNA]</scope>
    <source>
        <strain evidence="8">F_SG_1</strain>
        <tissue evidence="8">Salivary glands</tissue>
    </source>
</reference>
<dbReference type="GO" id="GO:0097272">
    <property type="term" value="P:ammonium homeostasis"/>
    <property type="evidence" value="ECO:0007669"/>
    <property type="project" value="TreeGrafter"/>
</dbReference>
<feature type="transmembrane region" description="Helical" evidence="6">
    <location>
        <begin position="182"/>
        <end position="200"/>
    </location>
</feature>
<protein>
    <recommendedName>
        <fullName evidence="7">Ammonium transporter AmtB-like domain-containing protein</fullName>
    </recommendedName>
</protein>
<dbReference type="InterPro" id="IPR024041">
    <property type="entry name" value="NH4_transpt_AmtB-like_dom"/>
</dbReference>
<feature type="transmembrane region" description="Helical" evidence="6">
    <location>
        <begin position="338"/>
        <end position="359"/>
    </location>
</feature>
<evidence type="ECO:0000313" key="9">
    <source>
        <dbReference type="Proteomes" id="UP001321473"/>
    </source>
</evidence>
<feature type="domain" description="Ammonium transporter AmtB-like" evidence="7">
    <location>
        <begin position="1"/>
        <end position="362"/>
    </location>
</feature>
<dbReference type="GO" id="GO:0005886">
    <property type="term" value="C:plasma membrane"/>
    <property type="evidence" value="ECO:0007669"/>
    <property type="project" value="InterPro"/>
</dbReference>
<feature type="transmembrane region" description="Helical" evidence="6">
    <location>
        <begin position="16"/>
        <end position="37"/>
    </location>
</feature>
<dbReference type="PANTHER" id="PTHR11730:SF60">
    <property type="entry name" value="RH50, ISOFORM D"/>
    <property type="match status" value="1"/>
</dbReference>
<evidence type="ECO:0000256" key="6">
    <source>
        <dbReference type="SAM" id="Phobius"/>
    </source>
</evidence>
<dbReference type="SUPFAM" id="SSF111352">
    <property type="entry name" value="Ammonium transporter"/>
    <property type="match status" value="1"/>
</dbReference>
<gene>
    <name evidence="8" type="ORF">V5799_020464</name>
</gene>
<keyword evidence="9" id="KW-1185">Reference proteome</keyword>
<evidence type="ECO:0000259" key="7">
    <source>
        <dbReference type="Pfam" id="PF00909"/>
    </source>
</evidence>
<evidence type="ECO:0000256" key="2">
    <source>
        <dbReference type="ARBA" id="ARBA00011036"/>
    </source>
</evidence>
<keyword evidence="3 6" id="KW-0812">Transmembrane</keyword>
<dbReference type="AlphaFoldDB" id="A0AAQ4ETS2"/>
<accession>A0AAQ4ETS2</accession>
<dbReference type="InterPro" id="IPR029020">
    <property type="entry name" value="Ammonium/urea_transptr"/>
</dbReference>
<dbReference type="Gene3D" id="1.10.3430.10">
    <property type="entry name" value="Ammonium transporter AmtB like domains"/>
    <property type="match status" value="1"/>
</dbReference>
<comment type="similarity">
    <text evidence="2">Belongs to the ammonium transporter (TC 2.A.49) family. Rh subfamily.</text>
</comment>
<evidence type="ECO:0000313" key="8">
    <source>
        <dbReference type="EMBL" id="KAK8778199.1"/>
    </source>
</evidence>
<dbReference type="EMBL" id="JARKHS020011016">
    <property type="protein sequence ID" value="KAK8778199.1"/>
    <property type="molecule type" value="Genomic_DNA"/>
</dbReference>
<evidence type="ECO:0000256" key="5">
    <source>
        <dbReference type="ARBA" id="ARBA00023136"/>
    </source>
</evidence>
<evidence type="ECO:0000256" key="3">
    <source>
        <dbReference type="ARBA" id="ARBA00022692"/>
    </source>
</evidence>
<sequence length="422" mass="45273">MVYVGFGYLMTFLRRFGYGAVGNTLLQSAIVFQWAVIMRGIWRVRGSKIWLDMESLLGAEFSAVTYLISLGALLGKTSIIQNAVMGLVETALGAGNEYLGVEVLQAVDPGGSIFLHTFGAYFGLALAFVVHRKDHVGHRGEASSYTSDVFAMIGTLFLWLYWPSFNAATVQGAEKHRAVINTYLALTASCLTAFAASSCLDGRGRLDMVHIQNSTLARGVAIGSTASILAEPHSAIIVGSVAGGISVLGYKFFTPFLSRRCSVHDTCGVHNLHGMPGLLAGVSSIIVAATVSRQSHGYSLFSIYPARAAELNSTDVRGGFNVTSGLGRSAGKQAAYQLWALLATLAIAISGGVGTGLLVRLECFDSVDSAELFDDNLAWNVAGPDAPTFVEVKPRRASPPRRPQIRFKNRVMNIMRDSRLKH</sequence>
<keyword evidence="5 6" id="KW-0472">Membrane</keyword>
<dbReference type="InterPro" id="IPR002229">
    <property type="entry name" value="RhesusRHD"/>
</dbReference>
<dbReference type="PANTHER" id="PTHR11730">
    <property type="entry name" value="AMMONIUM TRANSPORTER"/>
    <property type="match status" value="1"/>
</dbReference>
<evidence type="ECO:0000256" key="4">
    <source>
        <dbReference type="ARBA" id="ARBA00022989"/>
    </source>
</evidence>
<feature type="transmembrane region" description="Helical" evidence="6">
    <location>
        <begin position="113"/>
        <end position="130"/>
    </location>
</feature>
<comment type="subcellular location">
    <subcellularLocation>
        <location evidence="1">Membrane</location>
        <topology evidence="1">Multi-pass membrane protein</topology>
    </subcellularLocation>
</comment>
<feature type="transmembrane region" description="Helical" evidence="6">
    <location>
        <begin position="142"/>
        <end position="162"/>
    </location>
</feature>
<keyword evidence="4 6" id="KW-1133">Transmembrane helix</keyword>
<proteinExistence type="inferred from homology"/>
<dbReference type="GO" id="GO:0008519">
    <property type="term" value="F:ammonium channel activity"/>
    <property type="evidence" value="ECO:0007669"/>
    <property type="project" value="InterPro"/>
</dbReference>
<dbReference type="PRINTS" id="PR00342">
    <property type="entry name" value="RHESUSRHD"/>
</dbReference>
<organism evidence="8 9">
    <name type="scientific">Amblyomma americanum</name>
    <name type="common">Lone star tick</name>
    <dbReference type="NCBI Taxonomy" id="6943"/>
    <lineage>
        <taxon>Eukaryota</taxon>
        <taxon>Metazoa</taxon>
        <taxon>Ecdysozoa</taxon>
        <taxon>Arthropoda</taxon>
        <taxon>Chelicerata</taxon>
        <taxon>Arachnida</taxon>
        <taxon>Acari</taxon>
        <taxon>Parasitiformes</taxon>
        <taxon>Ixodida</taxon>
        <taxon>Ixodoidea</taxon>
        <taxon>Ixodidae</taxon>
        <taxon>Amblyomminae</taxon>
        <taxon>Amblyomma</taxon>
    </lineage>
</organism>
<evidence type="ECO:0000256" key="1">
    <source>
        <dbReference type="ARBA" id="ARBA00004141"/>
    </source>
</evidence>